<proteinExistence type="predicted"/>
<evidence type="ECO:0000313" key="2">
    <source>
        <dbReference type="Proteomes" id="UP000316649"/>
    </source>
</evidence>
<name>A0A558DQA5_9GAMM</name>
<dbReference type="Pfam" id="PF01322">
    <property type="entry name" value="Cytochrom_C_2"/>
    <property type="match status" value="1"/>
</dbReference>
<protein>
    <submittedName>
        <fullName evidence="1">Cytochrome c</fullName>
    </submittedName>
</protein>
<dbReference type="Gene3D" id="1.20.120.10">
    <property type="entry name" value="Cytochrome c/b562"/>
    <property type="match status" value="1"/>
</dbReference>
<dbReference type="EMBL" id="VMNH01000014">
    <property type="protein sequence ID" value="TVO73021.1"/>
    <property type="molecule type" value="Genomic_DNA"/>
</dbReference>
<reference evidence="1 2" key="1">
    <citation type="submission" date="2019-07" db="EMBL/GenBank/DDBJ databases">
        <title>The pathways for chlorine oxyanion respiration interact through the shared metabolite chlorate.</title>
        <authorList>
            <person name="Barnum T.P."/>
            <person name="Cheng Y."/>
            <person name="Hill K.A."/>
            <person name="Lucas L.N."/>
            <person name="Carlson H.K."/>
            <person name="Coates J.D."/>
        </authorList>
    </citation>
    <scope>NUCLEOTIDE SEQUENCE [LARGE SCALE GENOMIC DNA]</scope>
    <source>
        <strain evidence="1 2">BK-1</strain>
    </source>
</reference>
<dbReference type="OrthoDB" id="5520910at2"/>
<sequence>MKTTFNTHLFSKQALSALFIVGTIFTGTVFSHGGATGVVKERMELMKEVGDNMKQVGAMVKGQAPFDSMTIAKNAKSISDAGPHITKLFPNDSLHKPSEALPAIWEEWDQFSALSDKLSDEANKLQEVAQGGDKRAITMQFAKLGKVCSGCHTDYRKKEEK</sequence>
<dbReference type="InterPro" id="IPR010980">
    <property type="entry name" value="Cyt_c/b562"/>
</dbReference>
<dbReference type="AlphaFoldDB" id="A0A558DQA5"/>
<dbReference type="GO" id="GO:0005506">
    <property type="term" value="F:iron ion binding"/>
    <property type="evidence" value="ECO:0007669"/>
    <property type="project" value="InterPro"/>
</dbReference>
<dbReference type="Proteomes" id="UP000316649">
    <property type="component" value="Unassembled WGS sequence"/>
</dbReference>
<dbReference type="GO" id="GO:0022900">
    <property type="term" value="P:electron transport chain"/>
    <property type="evidence" value="ECO:0007669"/>
    <property type="project" value="InterPro"/>
</dbReference>
<dbReference type="GO" id="GO:0009055">
    <property type="term" value="F:electron transfer activity"/>
    <property type="evidence" value="ECO:0007669"/>
    <property type="project" value="InterPro"/>
</dbReference>
<dbReference type="PROSITE" id="PS51009">
    <property type="entry name" value="CYTCII"/>
    <property type="match status" value="1"/>
</dbReference>
<gene>
    <name evidence="1" type="ORF">FHP88_12295</name>
</gene>
<comment type="caution">
    <text evidence="1">The sequence shown here is derived from an EMBL/GenBank/DDBJ whole genome shotgun (WGS) entry which is preliminary data.</text>
</comment>
<dbReference type="GO" id="GO:0020037">
    <property type="term" value="F:heme binding"/>
    <property type="evidence" value="ECO:0007669"/>
    <property type="project" value="InterPro"/>
</dbReference>
<accession>A0A558DQA5</accession>
<dbReference type="RefSeq" id="WP_144359378.1">
    <property type="nucleotide sequence ID" value="NZ_VMNH01000014.1"/>
</dbReference>
<dbReference type="InterPro" id="IPR002321">
    <property type="entry name" value="Cyt_c_II"/>
</dbReference>
<evidence type="ECO:0000313" key="1">
    <source>
        <dbReference type="EMBL" id="TVO73021.1"/>
    </source>
</evidence>
<dbReference type="SUPFAM" id="SSF47175">
    <property type="entry name" value="Cytochromes"/>
    <property type="match status" value="1"/>
</dbReference>
<organism evidence="1 2">
    <name type="scientific">Sedimenticola selenatireducens</name>
    <dbReference type="NCBI Taxonomy" id="191960"/>
    <lineage>
        <taxon>Bacteria</taxon>
        <taxon>Pseudomonadati</taxon>
        <taxon>Pseudomonadota</taxon>
        <taxon>Gammaproteobacteria</taxon>
        <taxon>Chromatiales</taxon>
        <taxon>Sedimenticolaceae</taxon>
        <taxon>Sedimenticola</taxon>
    </lineage>
</organism>
<keyword evidence="2" id="KW-1185">Reference proteome</keyword>